<evidence type="ECO:0000313" key="3">
    <source>
        <dbReference type="Proteomes" id="UP000799757"/>
    </source>
</evidence>
<feature type="non-terminal residue" evidence="2">
    <location>
        <position position="153"/>
    </location>
</feature>
<feature type="compositionally biased region" description="Basic and acidic residues" evidence="1">
    <location>
        <begin position="107"/>
        <end position="135"/>
    </location>
</feature>
<organism evidence="2 3">
    <name type="scientific">Melanomma pulvis-pyrius CBS 109.77</name>
    <dbReference type="NCBI Taxonomy" id="1314802"/>
    <lineage>
        <taxon>Eukaryota</taxon>
        <taxon>Fungi</taxon>
        <taxon>Dikarya</taxon>
        <taxon>Ascomycota</taxon>
        <taxon>Pezizomycotina</taxon>
        <taxon>Dothideomycetes</taxon>
        <taxon>Pleosporomycetidae</taxon>
        <taxon>Pleosporales</taxon>
        <taxon>Melanommataceae</taxon>
        <taxon>Melanomma</taxon>
    </lineage>
</organism>
<feature type="compositionally biased region" description="Gly residues" evidence="1">
    <location>
        <begin position="136"/>
        <end position="153"/>
    </location>
</feature>
<dbReference type="Proteomes" id="UP000799757">
    <property type="component" value="Unassembled WGS sequence"/>
</dbReference>
<protein>
    <submittedName>
        <fullName evidence="2">Uncharacterized protein</fullName>
    </submittedName>
</protein>
<dbReference type="EMBL" id="MU001940">
    <property type="protein sequence ID" value="KAF2793157.1"/>
    <property type="molecule type" value="Genomic_DNA"/>
</dbReference>
<name>A0A6A6XBS9_9PLEO</name>
<reference evidence="2" key="1">
    <citation type="journal article" date="2020" name="Stud. Mycol.">
        <title>101 Dothideomycetes genomes: a test case for predicting lifestyles and emergence of pathogens.</title>
        <authorList>
            <person name="Haridas S."/>
            <person name="Albert R."/>
            <person name="Binder M."/>
            <person name="Bloem J."/>
            <person name="Labutti K."/>
            <person name="Salamov A."/>
            <person name="Andreopoulos B."/>
            <person name="Baker S."/>
            <person name="Barry K."/>
            <person name="Bills G."/>
            <person name="Bluhm B."/>
            <person name="Cannon C."/>
            <person name="Castanera R."/>
            <person name="Culley D."/>
            <person name="Daum C."/>
            <person name="Ezra D."/>
            <person name="Gonzalez J."/>
            <person name="Henrissat B."/>
            <person name="Kuo A."/>
            <person name="Liang C."/>
            <person name="Lipzen A."/>
            <person name="Lutzoni F."/>
            <person name="Magnuson J."/>
            <person name="Mondo S."/>
            <person name="Nolan M."/>
            <person name="Ohm R."/>
            <person name="Pangilinan J."/>
            <person name="Park H.-J."/>
            <person name="Ramirez L."/>
            <person name="Alfaro M."/>
            <person name="Sun H."/>
            <person name="Tritt A."/>
            <person name="Yoshinaga Y."/>
            <person name="Zwiers L.-H."/>
            <person name="Turgeon B."/>
            <person name="Goodwin S."/>
            <person name="Spatafora J."/>
            <person name="Crous P."/>
            <person name="Grigoriev I."/>
        </authorList>
    </citation>
    <scope>NUCLEOTIDE SEQUENCE</scope>
    <source>
        <strain evidence="2">CBS 109.77</strain>
    </source>
</reference>
<evidence type="ECO:0000313" key="2">
    <source>
        <dbReference type="EMBL" id="KAF2793157.1"/>
    </source>
</evidence>
<accession>A0A6A6XBS9</accession>
<dbReference type="OrthoDB" id="3741724at2759"/>
<keyword evidence="3" id="KW-1185">Reference proteome</keyword>
<sequence>PEQVKYLKDLKTIAASNARLLYGSDRNRFFDIVVSYDESNGHYGAYLICTIEGTSKALRKDLADSPIKAVQTLVIGLQKDTTLIFTKYDVGDKFIGQQGARNSDGIFKLDDGKQGWKKDPSEAEDDTRGMQREVHGGYGRNGGNGGQGYKRSR</sequence>
<feature type="non-terminal residue" evidence="2">
    <location>
        <position position="1"/>
    </location>
</feature>
<proteinExistence type="predicted"/>
<feature type="region of interest" description="Disordered" evidence="1">
    <location>
        <begin position="105"/>
        <end position="153"/>
    </location>
</feature>
<dbReference type="AlphaFoldDB" id="A0A6A6XBS9"/>
<gene>
    <name evidence="2" type="ORF">K505DRAFT_194289</name>
</gene>
<evidence type="ECO:0000256" key="1">
    <source>
        <dbReference type="SAM" id="MobiDB-lite"/>
    </source>
</evidence>